<evidence type="ECO:0000256" key="6">
    <source>
        <dbReference type="ARBA" id="ARBA00023004"/>
    </source>
</evidence>
<evidence type="ECO:0000256" key="7">
    <source>
        <dbReference type="PROSITE-ProRule" id="PRU00433"/>
    </source>
</evidence>
<dbReference type="GO" id="GO:0030313">
    <property type="term" value="C:cell envelope"/>
    <property type="evidence" value="ECO:0007669"/>
    <property type="project" value="UniProtKB-SubCell"/>
</dbReference>
<reference evidence="11" key="1">
    <citation type="submission" date="2009-08" db="EMBL/GenBank/DDBJ databases">
        <title>The complete genome of Chitinophaga pinensis DSM 2588.</title>
        <authorList>
            <consortium name="US DOE Joint Genome Institute (JGI-PGF)"/>
            <person name="Lucas S."/>
            <person name="Copeland A."/>
            <person name="Lapidus A."/>
            <person name="Glavina del Rio T."/>
            <person name="Dalin E."/>
            <person name="Tice H."/>
            <person name="Bruce D."/>
            <person name="Goodwin L."/>
            <person name="Pitluck S."/>
            <person name="Kyrpides N."/>
            <person name="Mavromatis K."/>
            <person name="Ivanova N."/>
            <person name="Mikhailova N."/>
            <person name="Sims D."/>
            <person name="Meinche L."/>
            <person name="Brettin T."/>
            <person name="Detter J.C."/>
            <person name="Han C."/>
            <person name="Larimer F."/>
            <person name="Land M."/>
            <person name="Hauser L."/>
            <person name="Markowitz V."/>
            <person name="Cheng J.-F."/>
            <person name="Hugenholtz P."/>
            <person name="Woyke T."/>
            <person name="Wu D."/>
            <person name="Spring S."/>
            <person name="Klenk H.-P."/>
            <person name="Eisen J.A."/>
        </authorList>
    </citation>
    <scope>NUCLEOTIDE SEQUENCE [LARGE SCALE GENOMIC DNA]</scope>
    <source>
        <strain evidence="11">ATCC 43595 / DSM 2588 / LMG 13176 / NBRC 15968 / NCIMB 11800 / UQM 2034</strain>
    </source>
</reference>
<dbReference type="PROSITE" id="PS51007">
    <property type="entry name" value="CYTC"/>
    <property type="match status" value="2"/>
</dbReference>
<dbReference type="RefSeq" id="WP_012791790.1">
    <property type="nucleotide sequence ID" value="NC_013132.1"/>
</dbReference>
<dbReference type="InterPro" id="IPR038352">
    <property type="entry name" value="Imelysin_sf"/>
</dbReference>
<protein>
    <submittedName>
        <fullName evidence="10">Cytochrome-c peroxidase</fullName>
        <ecNumber evidence="10">1.11.1.5</ecNumber>
    </submittedName>
</protein>
<dbReference type="GO" id="GO:0020037">
    <property type="term" value="F:heme binding"/>
    <property type="evidence" value="ECO:0007669"/>
    <property type="project" value="InterPro"/>
</dbReference>
<evidence type="ECO:0000256" key="8">
    <source>
        <dbReference type="SAM" id="SignalP"/>
    </source>
</evidence>
<dbReference type="InterPro" id="IPR004852">
    <property type="entry name" value="Di-haem_cyt_c_peroxidsae"/>
</dbReference>
<dbReference type="GO" id="GO:0009055">
    <property type="term" value="F:electron transfer activity"/>
    <property type="evidence" value="ECO:0007669"/>
    <property type="project" value="InterPro"/>
</dbReference>
<gene>
    <name evidence="10" type="ordered locus">Cpin_4161</name>
</gene>
<dbReference type="PROSITE" id="PS51257">
    <property type="entry name" value="PROKAR_LIPOPROTEIN"/>
    <property type="match status" value="1"/>
</dbReference>
<dbReference type="Proteomes" id="UP000002215">
    <property type="component" value="Chromosome"/>
</dbReference>
<dbReference type="InterPro" id="IPR051395">
    <property type="entry name" value="Cytochrome_c_Peroxidase/MauG"/>
</dbReference>
<evidence type="ECO:0000259" key="9">
    <source>
        <dbReference type="PROSITE" id="PS51007"/>
    </source>
</evidence>
<evidence type="ECO:0000256" key="2">
    <source>
        <dbReference type="ARBA" id="ARBA00022617"/>
    </source>
</evidence>
<dbReference type="SUPFAM" id="SSF46626">
    <property type="entry name" value="Cytochrome c"/>
    <property type="match status" value="2"/>
</dbReference>
<dbReference type="GO" id="GO:0046872">
    <property type="term" value="F:metal ion binding"/>
    <property type="evidence" value="ECO:0007669"/>
    <property type="project" value="UniProtKB-KW"/>
</dbReference>
<dbReference type="AlphaFoldDB" id="A0A979G688"/>
<feature type="domain" description="Cytochrome c" evidence="9">
    <location>
        <begin position="301"/>
        <end position="437"/>
    </location>
</feature>
<dbReference type="PANTHER" id="PTHR30600">
    <property type="entry name" value="CYTOCHROME C PEROXIDASE-RELATED"/>
    <property type="match status" value="1"/>
</dbReference>
<dbReference type="EC" id="1.11.1.5" evidence="10"/>
<dbReference type="PANTHER" id="PTHR30600:SF10">
    <property type="entry name" value="BLL6722 PROTEIN"/>
    <property type="match status" value="1"/>
</dbReference>
<accession>A0A979G688</accession>
<dbReference type="InterPro" id="IPR036909">
    <property type="entry name" value="Cyt_c-like_dom_sf"/>
</dbReference>
<dbReference type="InterPro" id="IPR009056">
    <property type="entry name" value="Cyt_c-like_dom"/>
</dbReference>
<sequence length="598" mass="65803">MKLSKSLIAGVIVLSTWLSCTNTTPFATTSSSADLDSLVHQWLNQHMDSLEAGATRLQSLAATPAKEAELRAAFSDCRRLFKQLEWFSVYYAPATSRQLNGPPLPEIEVEENKMSDPAGLQVMEELLFPYDTSASAALLKEAKGFISSLIPLRHTIENTRFDTAHIFDACKMEVFRVEVLGISGFDTPLCGWGIPETGVALSAVKEMMAFIAAPDNLLKRLDRVIAVTEQATSPGEFDYALFMSQQLHPLSAAMTDWFYSAGLQPIAYPQALKNTARTLFDSSAFNTAYFVHNADAVPTPEKVALGKMLFYENRLAGNGQRSCSSCHMPEKALTDGMPKNTSLDGSATVLRNTPTLLYAGLQQAQFYDMRSPTLENQVLDVLHNEAEMQSSPEKVASWLNQEPALKSQFKAAFPDIQDTILPRHVTRAIAAYIRELHPFRSNLDNYMRGDSNALTGQQKKGLNLFMGKARCATCHFMPLFNGTAAPSFATTESEVLGVLVAPGVAKLDPDMGRYTHTQLEGLQYAFKTPTIRNIAKTAPYMHNGAYKTLDEVMEFYNKGGAAGYGIDLPGQTLSADPLHLSEEEKKSIIAFMESLTDH</sequence>
<keyword evidence="6 7" id="KW-0408">Iron</keyword>
<evidence type="ECO:0000256" key="1">
    <source>
        <dbReference type="ARBA" id="ARBA00004196"/>
    </source>
</evidence>
<feature type="domain" description="Cytochrome c" evidence="9">
    <location>
        <begin position="456"/>
        <end position="596"/>
    </location>
</feature>
<proteinExistence type="predicted"/>
<dbReference type="GO" id="GO:0004130">
    <property type="term" value="F:cytochrome-c peroxidase activity"/>
    <property type="evidence" value="ECO:0007669"/>
    <property type="project" value="UniProtKB-EC"/>
</dbReference>
<dbReference type="KEGG" id="cpi:Cpin_4161"/>
<evidence type="ECO:0000256" key="3">
    <source>
        <dbReference type="ARBA" id="ARBA00022723"/>
    </source>
</evidence>
<keyword evidence="3 7" id="KW-0479">Metal-binding</keyword>
<evidence type="ECO:0000313" key="10">
    <source>
        <dbReference type="EMBL" id="ACU61619.1"/>
    </source>
</evidence>
<feature type="signal peptide" evidence="8">
    <location>
        <begin position="1"/>
        <end position="20"/>
    </location>
</feature>
<feature type="chain" id="PRO_5036824442" evidence="8">
    <location>
        <begin position="21"/>
        <end position="598"/>
    </location>
</feature>
<dbReference type="Gene3D" id="1.10.760.10">
    <property type="entry name" value="Cytochrome c-like domain"/>
    <property type="match status" value="2"/>
</dbReference>
<evidence type="ECO:0000256" key="5">
    <source>
        <dbReference type="ARBA" id="ARBA00023002"/>
    </source>
</evidence>
<name>A0A979G688_CHIPD</name>
<keyword evidence="10" id="KW-0575">Peroxidase</keyword>
<keyword evidence="4 8" id="KW-0732">Signal</keyword>
<keyword evidence="5 10" id="KW-0560">Oxidoreductase</keyword>
<dbReference type="Gene3D" id="1.20.1420.20">
    <property type="entry name" value="M75 peptidase, HXXE motif"/>
    <property type="match status" value="1"/>
</dbReference>
<reference evidence="10 11" key="2">
    <citation type="journal article" date="2010" name="Stand. Genomic Sci.">
        <title>Complete genome sequence of Chitinophaga pinensis type strain (UQM 2034).</title>
        <authorList>
            <person name="Glavina Del Rio T."/>
            <person name="Abt B."/>
            <person name="Spring S."/>
            <person name="Lapidus A."/>
            <person name="Nolan M."/>
            <person name="Tice H."/>
            <person name="Copeland A."/>
            <person name="Cheng J.F."/>
            <person name="Chen F."/>
            <person name="Bruce D."/>
            <person name="Goodwin L."/>
            <person name="Pitluck S."/>
            <person name="Ivanova N."/>
            <person name="Mavromatis K."/>
            <person name="Mikhailova N."/>
            <person name="Pati A."/>
            <person name="Chen A."/>
            <person name="Palaniappan K."/>
            <person name="Land M."/>
            <person name="Hauser L."/>
            <person name="Chang Y.J."/>
            <person name="Jeffries C.D."/>
            <person name="Chain P."/>
            <person name="Saunders E."/>
            <person name="Detter J.C."/>
            <person name="Brettin T."/>
            <person name="Rohde M."/>
            <person name="Goker M."/>
            <person name="Bristow J."/>
            <person name="Eisen J.A."/>
            <person name="Markowitz V."/>
            <person name="Hugenholtz P."/>
            <person name="Kyrpides N.C."/>
            <person name="Klenk H.P."/>
            <person name="Lucas S."/>
        </authorList>
    </citation>
    <scope>NUCLEOTIDE SEQUENCE [LARGE SCALE GENOMIC DNA]</scope>
    <source>
        <strain evidence="11">ATCC 43595 / DSM 2588 / LMG 13176 / NBRC 15968 / NCIMB 11800 / UQM 2034</strain>
    </source>
</reference>
<dbReference type="OrthoDB" id="9805202at2"/>
<comment type="subcellular location">
    <subcellularLocation>
        <location evidence="1">Cell envelope</location>
    </subcellularLocation>
</comment>
<keyword evidence="2 7" id="KW-0349">Heme</keyword>
<organism evidence="10 11">
    <name type="scientific">Chitinophaga pinensis (strain ATCC 43595 / DSM 2588 / LMG 13176 / NBRC 15968 / NCIMB 11800 / UQM 2034)</name>
    <dbReference type="NCBI Taxonomy" id="485918"/>
    <lineage>
        <taxon>Bacteria</taxon>
        <taxon>Pseudomonadati</taxon>
        <taxon>Bacteroidota</taxon>
        <taxon>Chitinophagia</taxon>
        <taxon>Chitinophagales</taxon>
        <taxon>Chitinophagaceae</taxon>
        <taxon>Chitinophaga</taxon>
    </lineage>
</organism>
<evidence type="ECO:0000256" key="4">
    <source>
        <dbReference type="ARBA" id="ARBA00022729"/>
    </source>
</evidence>
<dbReference type="Pfam" id="PF03150">
    <property type="entry name" value="CCP_MauG"/>
    <property type="match status" value="1"/>
</dbReference>
<evidence type="ECO:0000313" key="11">
    <source>
        <dbReference type="Proteomes" id="UP000002215"/>
    </source>
</evidence>
<dbReference type="EMBL" id="CP001699">
    <property type="protein sequence ID" value="ACU61619.1"/>
    <property type="molecule type" value="Genomic_DNA"/>
</dbReference>